<dbReference type="Proteomes" id="UP001341297">
    <property type="component" value="Unassembled WGS sequence"/>
</dbReference>
<protein>
    <submittedName>
        <fullName evidence="2">Uncharacterized protein</fullName>
    </submittedName>
</protein>
<accession>A0A0J6EN75</accession>
<proteinExistence type="predicted"/>
<evidence type="ECO:0000313" key="3">
    <source>
        <dbReference type="EMBL" id="MEC0485041.1"/>
    </source>
</evidence>
<reference evidence="3 5" key="3">
    <citation type="submission" date="2023-03" db="EMBL/GenBank/DDBJ databases">
        <title>Agriculturally important microbes genome sequencing.</title>
        <authorList>
            <person name="Dunlap C."/>
        </authorList>
    </citation>
    <scope>NUCLEOTIDE SEQUENCE [LARGE SCALE GENOMIC DNA]</scope>
    <source>
        <strain evidence="3 5">CBP-3203</strain>
    </source>
</reference>
<keyword evidence="5" id="KW-1185">Reference proteome</keyword>
<keyword evidence="1" id="KW-0472">Membrane</keyword>
<dbReference type="OrthoDB" id="9976816at2"/>
<reference evidence="2 4" key="1">
    <citation type="journal article" date="2015" name="Int. J. Syst. Evol. Microbiol.">
        <title>Bacillus glycinifermentans sp. nov., isolated from fermented soybean paste.</title>
        <authorList>
            <person name="Kim S.J."/>
            <person name="Dunlap C.A."/>
            <person name="Kwon S.W."/>
            <person name="Rooney A.P."/>
        </authorList>
    </citation>
    <scope>NUCLEOTIDE SEQUENCE [LARGE SCALE GENOMIC DNA]</scope>
    <source>
        <strain evidence="2 4">GO-13</strain>
    </source>
</reference>
<keyword evidence="1" id="KW-0812">Transmembrane</keyword>
<dbReference type="PROSITE" id="PS51257">
    <property type="entry name" value="PROKAR_LIPOPROTEIN"/>
    <property type="match status" value="1"/>
</dbReference>
<organism evidence="2 4">
    <name type="scientific">Bacillus glycinifermentans</name>
    <dbReference type="NCBI Taxonomy" id="1664069"/>
    <lineage>
        <taxon>Bacteria</taxon>
        <taxon>Bacillati</taxon>
        <taxon>Bacillota</taxon>
        <taxon>Bacilli</taxon>
        <taxon>Bacillales</taxon>
        <taxon>Bacillaceae</taxon>
        <taxon>Bacillus</taxon>
    </lineage>
</organism>
<accession>A0A0J6EIP0</accession>
<evidence type="ECO:0000313" key="5">
    <source>
        <dbReference type="Proteomes" id="UP001341297"/>
    </source>
</evidence>
<sequence length="95" mass="10833">MNTMKENFPPTVTTIVLFGFGAACLILDRIKSKRNQDQSDKKYESIWWTATLLVFLLIILNNTVIKIEILTVIIAVAYIIFMVIVRSRLGKAKTD</sequence>
<name>A0A0J6EN75_9BACI</name>
<dbReference type="RefSeq" id="WP_048353013.1">
    <property type="nucleotide sequence ID" value="NZ_CP023481.1"/>
</dbReference>
<keyword evidence="1" id="KW-1133">Transmembrane helix</keyword>
<evidence type="ECO:0000313" key="2">
    <source>
        <dbReference type="EMBL" id="KRT95431.1"/>
    </source>
</evidence>
<evidence type="ECO:0000256" key="1">
    <source>
        <dbReference type="SAM" id="Phobius"/>
    </source>
</evidence>
<gene>
    <name evidence="2" type="ORF">AB447_212085</name>
    <name evidence="3" type="ORF">P8828_09285</name>
</gene>
<evidence type="ECO:0000313" key="4">
    <source>
        <dbReference type="Proteomes" id="UP000036168"/>
    </source>
</evidence>
<feature type="transmembrane region" description="Helical" evidence="1">
    <location>
        <begin position="67"/>
        <end position="85"/>
    </location>
</feature>
<dbReference type="PATRIC" id="fig|1664069.3.peg.2250"/>
<dbReference type="Proteomes" id="UP000036168">
    <property type="component" value="Unassembled WGS sequence"/>
</dbReference>
<feature type="transmembrane region" description="Helical" evidence="1">
    <location>
        <begin position="12"/>
        <end position="30"/>
    </location>
</feature>
<dbReference type="EMBL" id="JARRTL010000008">
    <property type="protein sequence ID" value="MEC0485041.1"/>
    <property type="molecule type" value="Genomic_DNA"/>
</dbReference>
<reference evidence="2" key="2">
    <citation type="submission" date="2015-10" db="EMBL/GenBank/DDBJ databases">
        <authorList>
            <person name="Gilbert D.G."/>
        </authorList>
    </citation>
    <scope>NUCLEOTIDE SEQUENCE</scope>
    <source>
        <strain evidence="2">GO-13</strain>
    </source>
</reference>
<comment type="caution">
    <text evidence="2">The sequence shown here is derived from an EMBL/GenBank/DDBJ whole genome shotgun (WGS) entry which is preliminary data.</text>
</comment>
<feature type="transmembrane region" description="Helical" evidence="1">
    <location>
        <begin position="42"/>
        <end position="61"/>
    </location>
</feature>
<dbReference type="EMBL" id="LECW02000004">
    <property type="protein sequence ID" value="KRT95431.1"/>
    <property type="molecule type" value="Genomic_DNA"/>
</dbReference>
<dbReference type="AlphaFoldDB" id="A0A0J6EN75"/>